<keyword evidence="3" id="KW-0963">Cytoplasm</keyword>
<dbReference type="OrthoDB" id="340431at2759"/>
<evidence type="ECO:0000256" key="1">
    <source>
        <dbReference type="ARBA" id="ARBA00004123"/>
    </source>
</evidence>
<keyword evidence="5" id="KW-0539">Nucleus</keyword>
<proteinExistence type="predicted"/>
<evidence type="ECO:0000313" key="9">
    <source>
        <dbReference type="Proteomes" id="UP000503462"/>
    </source>
</evidence>
<dbReference type="InterPro" id="IPR038108">
    <property type="entry name" value="RPN13_DEUBAD_sf"/>
</dbReference>
<dbReference type="InterPro" id="IPR038633">
    <property type="entry name" value="Rpn13/ADRM1_Pru_sf"/>
</dbReference>
<protein>
    <recommendedName>
        <fullName evidence="7">Pru domain-containing protein</fullName>
    </recommendedName>
</protein>
<dbReference type="AlphaFoldDB" id="A0A6H0Y378"/>
<organism evidence="8 9">
    <name type="scientific">Peltaster fructicola</name>
    <dbReference type="NCBI Taxonomy" id="286661"/>
    <lineage>
        <taxon>Eukaryota</taxon>
        <taxon>Fungi</taxon>
        <taxon>Dikarya</taxon>
        <taxon>Ascomycota</taxon>
        <taxon>Pezizomycotina</taxon>
        <taxon>Dothideomycetes</taxon>
        <taxon>Dothideomycetes incertae sedis</taxon>
        <taxon>Peltaster</taxon>
    </lineage>
</organism>
<dbReference type="Proteomes" id="UP000503462">
    <property type="component" value="Chromosome 5"/>
</dbReference>
<dbReference type="Gene3D" id="2.30.29.70">
    <property type="entry name" value="Proteasomal ubiquitin receptor Rpn13/ADRM1"/>
    <property type="match status" value="1"/>
</dbReference>
<name>A0A6H0Y378_9PEZI</name>
<evidence type="ECO:0000313" key="8">
    <source>
        <dbReference type="EMBL" id="QIX01406.1"/>
    </source>
</evidence>
<dbReference type="PANTHER" id="PTHR12225:SF0">
    <property type="entry name" value="PROTEASOMAL UBIQUITIN RECEPTOR ADRM1"/>
    <property type="match status" value="1"/>
</dbReference>
<dbReference type="PROSITE" id="PS51917">
    <property type="entry name" value="PRU"/>
    <property type="match status" value="1"/>
</dbReference>
<dbReference type="Pfam" id="PF04683">
    <property type="entry name" value="Rpn13_ADRM1_Pru"/>
    <property type="match status" value="1"/>
</dbReference>
<comment type="subcellular location">
    <subcellularLocation>
        <location evidence="2">Cytoplasm</location>
    </subcellularLocation>
    <subcellularLocation>
        <location evidence="1">Nucleus</location>
    </subcellularLocation>
</comment>
<dbReference type="Gene3D" id="1.10.2020.20">
    <property type="match status" value="1"/>
</dbReference>
<keyword evidence="4" id="KW-0647">Proteasome</keyword>
<dbReference type="InterPro" id="IPR044868">
    <property type="entry name" value="Rpn13/ADRM1_Pru"/>
</dbReference>
<evidence type="ECO:0000256" key="2">
    <source>
        <dbReference type="ARBA" id="ARBA00004496"/>
    </source>
</evidence>
<evidence type="ECO:0000256" key="3">
    <source>
        <dbReference type="ARBA" id="ARBA00022490"/>
    </source>
</evidence>
<keyword evidence="9" id="KW-1185">Reference proteome</keyword>
<gene>
    <name evidence="8" type="ORF">AMS68_006923</name>
</gene>
<dbReference type="GO" id="GO:0008541">
    <property type="term" value="C:proteasome regulatory particle, lid subcomplex"/>
    <property type="evidence" value="ECO:0007669"/>
    <property type="project" value="TreeGrafter"/>
</dbReference>
<evidence type="ECO:0000256" key="5">
    <source>
        <dbReference type="ARBA" id="ARBA00023242"/>
    </source>
</evidence>
<accession>A0A6H0Y378</accession>
<evidence type="ECO:0000256" key="4">
    <source>
        <dbReference type="ARBA" id="ARBA00022942"/>
    </source>
</evidence>
<dbReference type="GO" id="GO:0005634">
    <property type="term" value="C:nucleus"/>
    <property type="evidence" value="ECO:0007669"/>
    <property type="project" value="UniProtKB-SubCell"/>
</dbReference>
<evidence type="ECO:0000259" key="7">
    <source>
        <dbReference type="PROSITE" id="PS51917"/>
    </source>
</evidence>
<feature type="domain" description="Pru" evidence="7">
    <location>
        <begin position="1"/>
        <end position="134"/>
    </location>
</feature>
<dbReference type="EMBL" id="CP051143">
    <property type="protein sequence ID" value="QIX01406.1"/>
    <property type="molecule type" value="Genomic_DNA"/>
</dbReference>
<reference evidence="8 9" key="1">
    <citation type="journal article" date="2016" name="Sci. Rep.">
        <title>Peltaster fructicola genome reveals evolution from an invasive phytopathogen to an ectophytic parasite.</title>
        <authorList>
            <person name="Xu C."/>
            <person name="Chen H."/>
            <person name="Gleason M.L."/>
            <person name="Xu J.R."/>
            <person name="Liu H."/>
            <person name="Zhang R."/>
            <person name="Sun G."/>
        </authorList>
    </citation>
    <scope>NUCLEOTIDE SEQUENCE [LARGE SCALE GENOMIC DNA]</scope>
    <source>
        <strain evidence="8 9">LNHT1506</strain>
    </source>
</reference>
<feature type="compositionally biased region" description="Basic and acidic residues" evidence="6">
    <location>
        <begin position="181"/>
        <end position="192"/>
    </location>
</feature>
<feature type="compositionally biased region" description="Gly residues" evidence="6">
    <location>
        <begin position="168"/>
        <end position="178"/>
    </location>
</feature>
<dbReference type="GO" id="GO:0005737">
    <property type="term" value="C:cytoplasm"/>
    <property type="evidence" value="ECO:0007669"/>
    <property type="project" value="UniProtKB-SubCell"/>
</dbReference>
<feature type="region of interest" description="Disordered" evidence="6">
    <location>
        <begin position="144"/>
        <end position="201"/>
    </location>
</feature>
<sequence length="383" mass="41024">MAENALITFKAGRCDIVGKRVTPDPQPGYIYIFIEDDLPHFCWRPRSTPASDPLLDLLALPGDVDFEPHLKEEGAEDLHSPTNGRVYVLRFASSGERHFFYLQSKSQHTSGDPSWFSERDQKLGQIVNAILQGEEVDVENEITELKEQSGRGGGAGGDEMDIDEPESGTGGAGSGATGGDARQEGEASREGGADGGRAHTQGQTSTLVNDFLQSLNTQRAQPPKQQQYTTLSDLLTSSNTIPFLQSATAHQVDQLCAFLPADLFLLAQESSSTTSSNDLSNLSSQASADATAAIAALSLDQKKEIIARVLRCPQLQQSLGSLTIALRDGGLPMIGDALKLNVEHGGLIRGGSMPLGGGDAVRGFVEGVKRTVEEERTKDKMEE</sequence>
<dbReference type="PANTHER" id="PTHR12225">
    <property type="entry name" value="ADHESION REGULATING MOLECULE 1 110 KDA CELL MEMBRANE GLYCOPROTEIN"/>
    <property type="match status" value="1"/>
</dbReference>
<dbReference type="GO" id="GO:0061133">
    <property type="term" value="F:endopeptidase activator activity"/>
    <property type="evidence" value="ECO:0007669"/>
    <property type="project" value="TreeGrafter"/>
</dbReference>
<dbReference type="GO" id="GO:0070628">
    <property type="term" value="F:proteasome binding"/>
    <property type="evidence" value="ECO:0007669"/>
    <property type="project" value="TreeGrafter"/>
</dbReference>
<dbReference type="InterPro" id="IPR006773">
    <property type="entry name" value="Rpn13/ADRM1"/>
</dbReference>
<evidence type="ECO:0000256" key="6">
    <source>
        <dbReference type="SAM" id="MobiDB-lite"/>
    </source>
</evidence>